<protein>
    <recommendedName>
        <fullName evidence="3">SRR1-like domain-containing protein</fullName>
    </recommendedName>
</protein>
<dbReference type="InterPro" id="IPR012942">
    <property type="entry name" value="SRR1-like"/>
</dbReference>
<gene>
    <name evidence="4" type="ORF">Q5P01_014545</name>
</gene>
<sequence length="150" mass="16953">MSDPGEEWQVARRRKGAGRKSKSLQLSSTSKCCEEQVDIRKTVARIRDTVSELLCEEFWLEWKEQLLVARSTSLSAPPDNKDKEDLTVHKENGRICEDLQCVCYGLGPFSSCVSARYQLAMLLLLLDAGQIPLKTATFMTLHSPLERGMF</sequence>
<dbReference type="GO" id="GO:0005737">
    <property type="term" value="C:cytoplasm"/>
    <property type="evidence" value="ECO:0007669"/>
    <property type="project" value="TreeGrafter"/>
</dbReference>
<evidence type="ECO:0000256" key="1">
    <source>
        <dbReference type="ARBA" id="ARBA00009856"/>
    </source>
</evidence>
<dbReference type="AlphaFoldDB" id="A0AA88MIN4"/>
<dbReference type="InterPro" id="IPR040044">
    <property type="entry name" value="SRR1L"/>
</dbReference>
<dbReference type="PANTHER" id="PTHR28626">
    <property type="entry name" value="SRR1-LIKE PROTEIN"/>
    <property type="match status" value="1"/>
</dbReference>
<accession>A0AA88MIN4</accession>
<dbReference type="GO" id="GO:0005634">
    <property type="term" value="C:nucleus"/>
    <property type="evidence" value="ECO:0007669"/>
    <property type="project" value="TreeGrafter"/>
</dbReference>
<organism evidence="4 5">
    <name type="scientific">Channa striata</name>
    <name type="common">Snakehead murrel</name>
    <name type="synonym">Ophicephalus striatus</name>
    <dbReference type="NCBI Taxonomy" id="64152"/>
    <lineage>
        <taxon>Eukaryota</taxon>
        <taxon>Metazoa</taxon>
        <taxon>Chordata</taxon>
        <taxon>Craniata</taxon>
        <taxon>Vertebrata</taxon>
        <taxon>Euteleostomi</taxon>
        <taxon>Actinopterygii</taxon>
        <taxon>Neopterygii</taxon>
        <taxon>Teleostei</taxon>
        <taxon>Neoteleostei</taxon>
        <taxon>Acanthomorphata</taxon>
        <taxon>Anabantaria</taxon>
        <taxon>Anabantiformes</taxon>
        <taxon>Channoidei</taxon>
        <taxon>Channidae</taxon>
        <taxon>Channa</taxon>
    </lineage>
</organism>
<keyword evidence="5" id="KW-1185">Reference proteome</keyword>
<feature type="region of interest" description="Disordered" evidence="2">
    <location>
        <begin position="1"/>
        <end position="23"/>
    </location>
</feature>
<dbReference type="Pfam" id="PF07985">
    <property type="entry name" value="SRR1"/>
    <property type="match status" value="1"/>
</dbReference>
<comment type="similarity">
    <text evidence="1">Belongs to the SRR1 family.</text>
</comment>
<evidence type="ECO:0000259" key="3">
    <source>
        <dbReference type="Pfam" id="PF07985"/>
    </source>
</evidence>
<reference evidence="4" key="1">
    <citation type="submission" date="2023-07" db="EMBL/GenBank/DDBJ databases">
        <title>Chromosome-level Genome Assembly of Striped Snakehead (Channa striata).</title>
        <authorList>
            <person name="Liu H."/>
        </authorList>
    </citation>
    <scope>NUCLEOTIDE SEQUENCE</scope>
    <source>
        <strain evidence="4">Gz</strain>
        <tissue evidence="4">Muscle</tissue>
    </source>
</reference>
<feature type="domain" description="SRR1-like" evidence="3">
    <location>
        <begin position="100"/>
        <end position="131"/>
    </location>
</feature>
<evidence type="ECO:0000313" key="5">
    <source>
        <dbReference type="Proteomes" id="UP001187415"/>
    </source>
</evidence>
<dbReference type="EMBL" id="JAUPFM010000011">
    <property type="protein sequence ID" value="KAK2837333.1"/>
    <property type="molecule type" value="Genomic_DNA"/>
</dbReference>
<evidence type="ECO:0000256" key="2">
    <source>
        <dbReference type="SAM" id="MobiDB-lite"/>
    </source>
</evidence>
<comment type="caution">
    <text evidence="4">The sequence shown here is derived from an EMBL/GenBank/DDBJ whole genome shotgun (WGS) entry which is preliminary data.</text>
</comment>
<name>A0AA88MIN4_CHASR</name>
<evidence type="ECO:0000313" key="4">
    <source>
        <dbReference type="EMBL" id="KAK2837333.1"/>
    </source>
</evidence>
<dbReference type="Proteomes" id="UP001187415">
    <property type="component" value="Unassembled WGS sequence"/>
</dbReference>
<proteinExistence type="inferred from homology"/>
<dbReference type="PANTHER" id="PTHR28626:SF3">
    <property type="entry name" value="SRR1-LIKE PROTEIN"/>
    <property type="match status" value="1"/>
</dbReference>
<feature type="compositionally biased region" description="Basic residues" evidence="2">
    <location>
        <begin position="11"/>
        <end position="22"/>
    </location>
</feature>